<reference evidence="2 3" key="1">
    <citation type="submission" date="2024-08" db="EMBL/GenBank/DDBJ databases">
        <title>Insights into the chromosomal genome structure of Flemingia macrophylla.</title>
        <authorList>
            <person name="Ding Y."/>
            <person name="Zhao Y."/>
            <person name="Bi W."/>
            <person name="Wu M."/>
            <person name="Zhao G."/>
            <person name="Gong Y."/>
            <person name="Li W."/>
            <person name="Zhang P."/>
        </authorList>
    </citation>
    <scope>NUCLEOTIDE SEQUENCE [LARGE SCALE GENOMIC DNA]</scope>
    <source>
        <strain evidence="2">DYQJB</strain>
        <tissue evidence="2">Leaf</tissue>
    </source>
</reference>
<keyword evidence="1" id="KW-1133">Transmembrane helix</keyword>
<keyword evidence="1" id="KW-0472">Membrane</keyword>
<dbReference type="AlphaFoldDB" id="A0ABD1MEV5"/>
<dbReference type="Proteomes" id="UP001603857">
    <property type="component" value="Unassembled WGS sequence"/>
</dbReference>
<evidence type="ECO:0000256" key="1">
    <source>
        <dbReference type="SAM" id="Phobius"/>
    </source>
</evidence>
<feature type="transmembrane region" description="Helical" evidence="1">
    <location>
        <begin position="32"/>
        <end position="53"/>
    </location>
</feature>
<evidence type="ECO:0000313" key="3">
    <source>
        <dbReference type="Proteomes" id="UP001603857"/>
    </source>
</evidence>
<comment type="caution">
    <text evidence="2">The sequence shown here is derived from an EMBL/GenBank/DDBJ whole genome shotgun (WGS) entry which is preliminary data.</text>
</comment>
<dbReference type="EMBL" id="JBGMDY010000005">
    <property type="protein sequence ID" value="KAL2334330.1"/>
    <property type="molecule type" value="Genomic_DNA"/>
</dbReference>
<keyword evidence="1" id="KW-0812">Transmembrane</keyword>
<sequence length="69" mass="8135">MVKLYKQVETKITSSFECDSIIVAPLWMTLKFYGLSLFFMTCGLVTGTNVFFCKFSYKKLFARIFYKFL</sequence>
<accession>A0ABD1MEV5</accession>
<proteinExistence type="predicted"/>
<organism evidence="2 3">
    <name type="scientific">Flemingia macrophylla</name>
    <dbReference type="NCBI Taxonomy" id="520843"/>
    <lineage>
        <taxon>Eukaryota</taxon>
        <taxon>Viridiplantae</taxon>
        <taxon>Streptophyta</taxon>
        <taxon>Embryophyta</taxon>
        <taxon>Tracheophyta</taxon>
        <taxon>Spermatophyta</taxon>
        <taxon>Magnoliopsida</taxon>
        <taxon>eudicotyledons</taxon>
        <taxon>Gunneridae</taxon>
        <taxon>Pentapetalae</taxon>
        <taxon>rosids</taxon>
        <taxon>fabids</taxon>
        <taxon>Fabales</taxon>
        <taxon>Fabaceae</taxon>
        <taxon>Papilionoideae</taxon>
        <taxon>50 kb inversion clade</taxon>
        <taxon>NPAAA clade</taxon>
        <taxon>indigoferoid/millettioid clade</taxon>
        <taxon>Phaseoleae</taxon>
        <taxon>Flemingia</taxon>
    </lineage>
</organism>
<protein>
    <submittedName>
        <fullName evidence="2">Uncharacterized protein</fullName>
    </submittedName>
</protein>
<keyword evidence="3" id="KW-1185">Reference proteome</keyword>
<name>A0ABD1MEV5_9FABA</name>
<gene>
    <name evidence="2" type="ORF">Fmac_015543</name>
</gene>
<evidence type="ECO:0000313" key="2">
    <source>
        <dbReference type="EMBL" id="KAL2334330.1"/>
    </source>
</evidence>